<keyword evidence="2 6" id="KW-0808">Transferase</keyword>
<dbReference type="PANTHER" id="PTHR30218">
    <property type="entry name" value="POLYPHOSPHATE KINASE"/>
    <property type="match status" value="1"/>
</dbReference>
<dbReference type="CDD" id="cd09169">
    <property type="entry name" value="PLDc_PPK1_C2_unchar"/>
    <property type="match status" value="1"/>
</dbReference>
<dbReference type="Pfam" id="PF13090">
    <property type="entry name" value="PP_kinase_C"/>
    <property type="match status" value="1"/>
</dbReference>
<dbReference type="InterPro" id="IPR036830">
    <property type="entry name" value="PP_kinase_middle_dom_sf"/>
</dbReference>
<keyword evidence="8" id="KW-0175">Coiled coil</keyword>
<dbReference type="InterPro" id="IPR003414">
    <property type="entry name" value="PP_kinase"/>
</dbReference>
<evidence type="ECO:0000256" key="6">
    <source>
        <dbReference type="HAMAP-Rule" id="MF_00347"/>
    </source>
</evidence>
<dbReference type="GO" id="GO:0005524">
    <property type="term" value="F:ATP binding"/>
    <property type="evidence" value="ECO:0007669"/>
    <property type="project" value="UniProtKB-KW"/>
</dbReference>
<protein>
    <recommendedName>
        <fullName evidence="6 7">Polyphosphate kinase</fullName>
        <ecNumber evidence="6 7">2.7.4.1</ecNumber>
    </recommendedName>
    <alternativeName>
        <fullName evidence="6">ATP-polyphosphate phosphotransferase</fullName>
    </alternativeName>
    <alternativeName>
        <fullName evidence="6">Polyphosphoric acid kinase</fullName>
    </alternativeName>
</protein>
<evidence type="ECO:0000256" key="8">
    <source>
        <dbReference type="SAM" id="Coils"/>
    </source>
</evidence>
<dbReference type="NCBIfam" id="NF003917">
    <property type="entry name" value="PRK05443.1-1"/>
    <property type="match status" value="1"/>
</dbReference>
<dbReference type="Gene3D" id="1.20.58.310">
    <property type="entry name" value="Polyphosphate kinase N-terminal domain"/>
    <property type="match status" value="1"/>
</dbReference>
<keyword evidence="3 6" id="KW-0547">Nucleotide-binding</keyword>
<dbReference type="HAMAP" id="MF_00347">
    <property type="entry name" value="Polyphosphate_kinase"/>
    <property type="match status" value="1"/>
</dbReference>
<feature type="domain" description="Polyphosphate kinase middle" evidence="9">
    <location>
        <begin position="115"/>
        <end position="292"/>
    </location>
</feature>
<feature type="binding site" evidence="6">
    <location>
        <position position="38"/>
    </location>
    <ligand>
        <name>ATP</name>
        <dbReference type="ChEBI" id="CHEBI:30616"/>
    </ligand>
</feature>
<dbReference type="NCBIfam" id="NF003921">
    <property type="entry name" value="PRK05443.2-2"/>
    <property type="match status" value="1"/>
</dbReference>
<evidence type="ECO:0000256" key="7">
    <source>
        <dbReference type="RuleBase" id="RU003800"/>
    </source>
</evidence>
<dbReference type="PANTHER" id="PTHR30218:SF0">
    <property type="entry name" value="POLYPHOSPHATE KINASE"/>
    <property type="match status" value="1"/>
</dbReference>
<dbReference type="InterPro" id="IPR036832">
    <property type="entry name" value="PPK_N_dom_sf"/>
</dbReference>
<evidence type="ECO:0000256" key="5">
    <source>
        <dbReference type="ARBA" id="ARBA00022840"/>
    </source>
</evidence>
<dbReference type="GO" id="GO:0046872">
    <property type="term" value="F:metal ion binding"/>
    <property type="evidence" value="ECO:0007669"/>
    <property type="project" value="UniProtKB-KW"/>
</dbReference>
<dbReference type="Gene3D" id="3.30.870.10">
    <property type="entry name" value="Endonuclease Chain A"/>
    <property type="match status" value="2"/>
</dbReference>
<feature type="active site" description="Phosphohistidine intermediate" evidence="6">
    <location>
        <position position="425"/>
    </location>
</feature>
<keyword evidence="6" id="KW-0460">Magnesium</keyword>
<dbReference type="InterPro" id="IPR024953">
    <property type="entry name" value="PP_kinase_middle"/>
</dbReference>
<reference evidence="13" key="2">
    <citation type="journal article" date="2021" name="PeerJ">
        <title>Extensive microbial diversity within the chicken gut microbiome revealed by metagenomics and culture.</title>
        <authorList>
            <person name="Gilroy R."/>
            <person name="Ravi A."/>
            <person name="Getino M."/>
            <person name="Pursley I."/>
            <person name="Horton D.L."/>
            <person name="Alikhan N.F."/>
            <person name="Baker D."/>
            <person name="Gharbi K."/>
            <person name="Hall N."/>
            <person name="Watson M."/>
            <person name="Adriaenssens E.M."/>
            <person name="Foster-Nyarko E."/>
            <person name="Jarju S."/>
            <person name="Secka A."/>
            <person name="Antonio M."/>
            <person name="Oren A."/>
            <person name="Chaudhuri R.R."/>
            <person name="La Ragione R."/>
            <person name="Hildebrand F."/>
            <person name="Pallen M.J."/>
        </authorList>
    </citation>
    <scope>NUCLEOTIDE SEQUENCE</scope>
    <source>
        <strain evidence="13">ChiSjej3B21-11622</strain>
    </source>
</reference>
<dbReference type="SUPFAM" id="SSF56024">
    <property type="entry name" value="Phospholipase D/nuclease"/>
    <property type="match status" value="2"/>
</dbReference>
<comment type="cofactor">
    <cofactor evidence="6">
        <name>Mg(2+)</name>
        <dbReference type="ChEBI" id="CHEBI:18420"/>
    </cofactor>
</comment>
<dbReference type="GO" id="GO:0006799">
    <property type="term" value="P:polyphosphate biosynthetic process"/>
    <property type="evidence" value="ECO:0007669"/>
    <property type="project" value="UniProtKB-UniRule"/>
</dbReference>
<reference evidence="13" key="1">
    <citation type="submission" date="2020-10" db="EMBL/GenBank/DDBJ databases">
        <authorList>
            <person name="Gilroy R."/>
        </authorList>
    </citation>
    <scope>NUCLEOTIDE SEQUENCE</scope>
    <source>
        <strain evidence="13">ChiSjej3B21-11622</strain>
    </source>
</reference>
<feature type="binding site" evidence="6">
    <location>
        <position position="395"/>
    </location>
    <ligand>
        <name>Mg(2+)</name>
        <dbReference type="ChEBI" id="CHEBI:18420"/>
    </ligand>
</feature>
<dbReference type="EC" id="2.7.4.1" evidence="6 7"/>
<evidence type="ECO:0000259" key="10">
    <source>
        <dbReference type="Pfam" id="PF13089"/>
    </source>
</evidence>
<comment type="catalytic activity">
    <reaction evidence="6 7">
        <text>[phosphate](n) + ATP = [phosphate](n+1) + ADP</text>
        <dbReference type="Rhea" id="RHEA:19573"/>
        <dbReference type="Rhea" id="RHEA-COMP:9859"/>
        <dbReference type="Rhea" id="RHEA-COMP:14280"/>
        <dbReference type="ChEBI" id="CHEBI:16838"/>
        <dbReference type="ChEBI" id="CHEBI:30616"/>
        <dbReference type="ChEBI" id="CHEBI:456216"/>
        <dbReference type="EC" id="2.7.4.1"/>
    </reaction>
</comment>
<comment type="caution">
    <text evidence="13">The sequence shown here is derived from an EMBL/GenBank/DDBJ whole genome shotgun (WGS) entry which is preliminary data.</text>
</comment>
<name>A0A9D0ZSR3_9FIRM</name>
<dbReference type="Proteomes" id="UP000886886">
    <property type="component" value="Unassembled WGS sequence"/>
</dbReference>
<dbReference type="Pfam" id="PF02503">
    <property type="entry name" value="PP_kinase"/>
    <property type="match status" value="1"/>
</dbReference>
<comment type="function">
    <text evidence="6 7">Catalyzes the reversible transfer of the terminal phosphate of ATP to form a long-chain polyphosphate (polyP).</text>
</comment>
<feature type="coiled-coil region" evidence="8">
    <location>
        <begin position="66"/>
        <end position="100"/>
    </location>
</feature>
<dbReference type="EMBL" id="DVFT01000002">
    <property type="protein sequence ID" value="HIQ94962.1"/>
    <property type="molecule type" value="Genomic_DNA"/>
</dbReference>
<dbReference type="SUPFAM" id="SSF143724">
    <property type="entry name" value="PHP14-like"/>
    <property type="match status" value="1"/>
</dbReference>
<evidence type="ECO:0000313" key="14">
    <source>
        <dbReference type="Proteomes" id="UP000886886"/>
    </source>
</evidence>
<dbReference type="GO" id="GO:0009358">
    <property type="term" value="C:polyphosphate kinase complex"/>
    <property type="evidence" value="ECO:0007669"/>
    <property type="project" value="InterPro"/>
</dbReference>
<dbReference type="InterPro" id="IPR025200">
    <property type="entry name" value="PPK_C_dom2"/>
</dbReference>
<gene>
    <name evidence="13" type="primary">ppk1</name>
    <name evidence="6" type="synonym">ppk</name>
    <name evidence="13" type="ORF">IAB26_00175</name>
</gene>
<feature type="domain" description="Polyphosphate kinase C-terminal" evidence="11">
    <location>
        <begin position="493"/>
        <end position="663"/>
    </location>
</feature>
<comment type="similarity">
    <text evidence="6 7">Belongs to the polyphosphate kinase 1 (PPK1) family.</text>
</comment>
<keyword evidence="6" id="KW-0479">Metal-binding</keyword>
<evidence type="ECO:0000259" key="11">
    <source>
        <dbReference type="Pfam" id="PF13090"/>
    </source>
</evidence>
<evidence type="ECO:0000259" key="9">
    <source>
        <dbReference type="Pfam" id="PF02503"/>
    </source>
</evidence>
<accession>A0A9D0ZSR3</accession>
<feature type="binding site" evidence="6">
    <location>
        <position position="554"/>
    </location>
    <ligand>
        <name>ATP</name>
        <dbReference type="ChEBI" id="CHEBI:30616"/>
    </ligand>
</feature>
<feature type="domain" description="Polyphosphate kinase N-terminal" evidence="10">
    <location>
        <begin position="1"/>
        <end position="105"/>
    </location>
</feature>
<evidence type="ECO:0000313" key="13">
    <source>
        <dbReference type="EMBL" id="HIQ94962.1"/>
    </source>
</evidence>
<evidence type="ECO:0000256" key="2">
    <source>
        <dbReference type="ARBA" id="ARBA00022679"/>
    </source>
</evidence>
<evidence type="ECO:0000256" key="1">
    <source>
        <dbReference type="ARBA" id="ARBA00022553"/>
    </source>
</evidence>
<feature type="domain" description="Polyphosphate kinase C-terminal" evidence="12">
    <location>
        <begin position="322"/>
        <end position="483"/>
    </location>
</feature>
<dbReference type="Pfam" id="PF17941">
    <property type="entry name" value="PP_kinase_C_1"/>
    <property type="match status" value="1"/>
</dbReference>
<evidence type="ECO:0000256" key="3">
    <source>
        <dbReference type="ARBA" id="ARBA00022741"/>
    </source>
</evidence>
<dbReference type="NCBIfam" id="TIGR03705">
    <property type="entry name" value="poly_P_kin"/>
    <property type="match status" value="1"/>
</dbReference>
<evidence type="ECO:0000256" key="4">
    <source>
        <dbReference type="ARBA" id="ARBA00022777"/>
    </source>
</evidence>
<dbReference type="Pfam" id="PF13089">
    <property type="entry name" value="PP_kinase_N"/>
    <property type="match status" value="1"/>
</dbReference>
<dbReference type="SUPFAM" id="SSF140356">
    <property type="entry name" value="PPK N-terminal domain-like"/>
    <property type="match status" value="1"/>
</dbReference>
<keyword evidence="1 6" id="KW-0597">Phosphoprotein</keyword>
<dbReference type="GO" id="GO:0008976">
    <property type="term" value="F:polyphosphate kinase activity"/>
    <property type="evidence" value="ECO:0007669"/>
    <property type="project" value="UniProtKB-UniRule"/>
</dbReference>
<keyword evidence="4 6" id="KW-0418">Kinase</keyword>
<proteinExistence type="inferred from homology"/>
<dbReference type="InterPro" id="IPR025198">
    <property type="entry name" value="PPK_N_dom"/>
</dbReference>
<dbReference type="PIRSF" id="PIRSF015589">
    <property type="entry name" value="PP_kinase"/>
    <property type="match status" value="1"/>
</dbReference>
<keyword evidence="5 6" id="KW-0067">ATP-binding</keyword>
<organism evidence="13 14">
    <name type="scientific">Candidatus Limivivens merdigallinarum</name>
    <dbReference type="NCBI Taxonomy" id="2840859"/>
    <lineage>
        <taxon>Bacteria</taxon>
        <taxon>Bacillati</taxon>
        <taxon>Bacillota</taxon>
        <taxon>Clostridia</taxon>
        <taxon>Lachnospirales</taxon>
        <taxon>Lachnospiraceae</taxon>
        <taxon>Lachnospiraceae incertae sedis</taxon>
        <taxon>Candidatus Limivivens</taxon>
    </lineage>
</organism>
<evidence type="ECO:0000259" key="12">
    <source>
        <dbReference type="Pfam" id="PF17941"/>
    </source>
</evidence>
<feature type="binding site" evidence="6">
    <location>
        <position position="582"/>
    </location>
    <ligand>
        <name>ATP</name>
        <dbReference type="ChEBI" id="CHEBI:30616"/>
    </ligand>
</feature>
<dbReference type="AlphaFoldDB" id="A0A9D0ZSR3"/>
<sequence>MNRELSWLKFNERVLEEAEDEKVPLCERLSFASIYQTNLDEFFMVRVGSLRDQMLVNQDIRDNKTNMTAKEQIDAILEAVQKLNRRRDDAYERMMEQLEKHGIRMVDFRTIGEEESRYLESYFDREIAPLISPTVVGKRQPFPFLKNREIYAVAELGTKAGKRRIGIVPSGGGMFERFIEIPSMEGCFMLAEELILHFIPKIFKGYCIKAKSLIRVTRNADIDADALYDEDLDYREFMADLIKQRKKLSPVRLELSREMDGSVVEILCKFLDLKATQVFRNEAPLDLSFVFTIQDKLRKNSGLFFHKLVPQKSPAFQEGRSMISQIREGDKLLSFPYESIRPFLKLLTEAAEDDSVVSIKMTLYRLARQSKVVEALIEAAENGKEVVVLVELRARFDEENNIAWSRQLEAAGCQVIYGLEGYKVHSKLCLITRKHEGQIEYITQIGTGNYNEKTARLYTDLSLMTANVDIGLNAAAVFQALTKGEVLEKSGCLLVAPKCLQNRVMDLIDEEIERKKAGEEAYIGLKLNSLTDKKLIDKLVEASKAGVKVDMVIRGIACLKPGIPGETENIRIISIVGRFLEHSRIYIFGKGERTKYYISSADFMTRNTVRRVEVAAPVLDENLKERLAAMFSTLLSDNVKARQEEPDGTYTRVVNAKDPVNAQETFYAQAYGAAISRPAASPQGSGT</sequence>
<comment type="PTM">
    <text evidence="6 7">An intermediate of this reaction is the autophosphorylated ppk in which a phosphate is covalently linked to a histidine residue through a N-P bond.</text>
</comment>
<feature type="binding site" evidence="6">
    <location>
        <position position="458"/>
    </location>
    <ligand>
        <name>ATP</name>
        <dbReference type="ChEBI" id="CHEBI:30616"/>
    </ligand>
</feature>
<dbReference type="Gene3D" id="3.30.1840.10">
    <property type="entry name" value="Polyphosphate kinase middle domain"/>
    <property type="match status" value="1"/>
</dbReference>
<dbReference type="InterPro" id="IPR041108">
    <property type="entry name" value="PP_kinase_C_1"/>
</dbReference>
<feature type="binding site" evidence="6">
    <location>
        <position position="365"/>
    </location>
    <ligand>
        <name>Mg(2+)</name>
        <dbReference type="ChEBI" id="CHEBI:18420"/>
    </ligand>
</feature>